<keyword evidence="8" id="KW-0482">Metalloprotease</keyword>
<keyword evidence="5" id="KW-0732">Signal</keyword>
<dbReference type="GO" id="GO:0006508">
    <property type="term" value="P:proteolysis"/>
    <property type="evidence" value="ECO:0007669"/>
    <property type="project" value="UniProtKB-KW"/>
</dbReference>
<proteinExistence type="inferred from homology"/>
<dbReference type="AlphaFoldDB" id="A0A381EA87"/>
<evidence type="ECO:0000256" key="9">
    <source>
        <dbReference type="ARBA" id="ARBA00023316"/>
    </source>
</evidence>
<keyword evidence="13" id="KW-1185">Reference proteome</keyword>
<evidence type="ECO:0000256" key="1">
    <source>
        <dbReference type="ARBA" id="ARBA00001947"/>
    </source>
</evidence>
<keyword evidence="4" id="KW-0479">Metal-binding</keyword>
<dbReference type="EMBL" id="UFUW01000001">
    <property type="protein sequence ID" value="SUX23941.1"/>
    <property type="molecule type" value="Genomic_DNA"/>
</dbReference>
<keyword evidence="7" id="KW-0862">Zinc</keyword>
<dbReference type="InterPro" id="IPR010275">
    <property type="entry name" value="MepK"/>
</dbReference>
<comment type="similarity">
    <text evidence="10">Belongs to the peptidase M15 family.</text>
</comment>
<evidence type="ECO:0000256" key="8">
    <source>
        <dbReference type="ARBA" id="ARBA00023049"/>
    </source>
</evidence>
<keyword evidence="6" id="KW-0378">Hydrolase</keyword>
<comment type="cofactor">
    <cofactor evidence="1">
        <name>Zn(2+)</name>
        <dbReference type="ChEBI" id="CHEBI:29105"/>
    </cofactor>
</comment>
<name>A0A381EA87_9GAMM</name>
<evidence type="ECO:0000256" key="4">
    <source>
        <dbReference type="ARBA" id="ARBA00022723"/>
    </source>
</evidence>
<sequence>MLQIHCNYFSIRRLKHETVNLNMFFKKPDTERAVTFADFEHGEDCPCCTRNSRRTFLKTAAIATAGLLLPADWAKAAISRERMIKMHNPHTGENIRAVFWSPEYGYIQPAMDEISNFFRDFRQNQIVSVDIDLLNILHYMQSNVGNNATIELHSGYRSPATNSMLARRSKNVGKQSYHMKAQAADISIQGYTSRQLRAMAQRLNAGGIGIYRGSNFIHVDSGPVRTWYY</sequence>
<evidence type="ECO:0000256" key="6">
    <source>
        <dbReference type="ARBA" id="ARBA00022801"/>
    </source>
</evidence>
<evidence type="ECO:0000256" key="10">
    <source>
        <dbReference type="ARBA" id="ARBA00093448"/>
    </source>
</evidence>
<dbReference type="NCBIfam" id="TIGR01409">
    <property type="entry name" value="TAT_signal_seq"/>
    <property type="match status" value="1"/>
</dbReference>
<accession>A0A381EA87</accession>
<dbReference type="PANTHER" id="PTHR37425">
    <property type="match status" value="1"/>
</dbReference>
<evidence type="ECO:0000256" key="7">
    <source>
        <dbReference type="ARBA" id="ARBA00022833"/>
    </source>
</evidence>
<dbReference type="GO" id="GO:0046872">
    <property type="term" value="F:metal ion binding"/>
    <property type="evidence" value="ECO:0007669"/>
    <property type="project" value="UniProtKB-KW"/>
</dbReference>
<protein>
    <recommendedName>
        <fullName evidence="11">Murein endopeptidase K</fullName>
    </recommendedName>
</protein>
<evidence type="ECO:0000256" key="5">
    <source>
        <dbReference type="ARBA" id="ARBA00022729"/>
    </source>
</evidence>
<evidence type="ECO:0000256" key="2">
    <source>
        <dbReference type="ARBA" id="ARBA00004776"/>
    </source>
</evidence>
<dbReference type="InterPro" id="IPR019546">
    <property type="entry name" value="TAT_signal_bac_arc"/>
</dbReference>
<dbReference type="Gene3D" id="3.30.1380.10">
    <property type="match status" value="1"/>
</dbReference>
<evidence type="ECO:0000313" key="13">
    <source>
        <dbReference type="Proteomes" id="UP000254572"/>
    </source>
</evidence>
<dbReference type="GO" id="GO:0008237">
    <property type="term" value="F:metallopeptidase activity"/>
    <property type="evidence" value="ECO:0007669"/>
    <property type="project" value="UniProtKB-KW"/>
</dbReference>
<dbReference type="GO" id="GO:0071555">
    <property type="term" value="P:cell wall organization"/>
    <property type="evidence" value="ECO:0007669"/>
    <property type="project" value="UniProtKB-KW"/>
</dbReference>
<dbReference type="PANTHER" id="PTHR37425:SF1">
    <property type="entry name" value="OUTER MEMBRANE PROTEIN"/>
    <property type="match status" value="1"/>
</dbReference>
<dbReference type="Pfam" id="PF05951">
    <property type="entry name" value="Peptidase_M15_2"/>
    <property type="match status" value="1"/>
</dbReference>
<keyword evidence="9" id="KW-0961">Cell wall biogenesis/degradation</keyword>
<evidence type="ECO:0000313" key="12">
    <source>
        <dbReference type="EMBL" id="SUX23941.1"/>
    </source>
</evidence>
<organism evidence="12 13">
    <name type="scientific">Cardiobacterium valvarum</name>
    <dbReference type="NCBI Taxonomy" id="194702"/>
    <lineage>
        <taxon>Bacteria</taxon>
        <taxon>Pseudomonadati</taxon>
        <taxon>Pseudomonadota</taxon>
        <taxon>Gammaproteobacteria</taxon>
        <taxon>Cardiobacteriales</taxon>
        <taxon>Cardiobacteriaceae</taxon>
        <taxon>Cardiobacterium</taxon>
    </lineage>
</organism>
<dbReference type="Proteomes" id="UP000254572">
    <property type="component" value="Unassembled WGS sequence"/>
</dbReference>
<keyword evidence="3" id="KW-0645">Protease</keyword>
<reference evidence="12 13" key="1">
    <citation type="submission" date="2018-06" db="EMBL/GenBank/DDBJ databases">
        <authorList>
            <consortium name="Pathogen Informatics"/>
            <person name="Doyle S."/>
        </authorList>
    </citation>
    <scope>NUCLEOTIDE SEQUENCE [LARGE SCALE GENOMIC DNA]</scope>
    <source>
        <strain evidence="12 13">NCTC13294</strain>
    </source>
</reference>
<dbReference type="SUPFAM" id="SSF55166">
    <property type="entry name" value="Hedgehog/DD-peptidase"/>
    <property type="match status" value="1"/>
</dbReference>
<gene>
    <name evidence="12" type="ORF">NCTC13294_01628</name>
</gene>
<dbReference type="RefSeq" id="WP_225756101.1">
    <property type="nucleotide sequence ID" value="NZ_CABMOK010000030.1"/>
</dbReference>
<comment type="pathway">
    <text evidence="2">Cell wall biogenesis; cell wall polysaccharide biosynthesis.</text>
</comment>
<evidence type="ECO:0000256" key="11">
    <source>
        <dbReference type="ARBA" id="ARBA00093666"/>
    </source>
</evidence>
<dbReference type="InterPro" id="IPR009045">
    <property type="entry name" value="Zn_M74/Hedgehog-like"/>
</dbReference>
<evidence type="ECO:0000256" key="3">
    <source>
        <dbReference type="ARBA" id="ARBA00022670"/>
    </source>
</evidence>